<dbReference type="InterPro" id="IPR001057">
    <property type="entry name" value="Glu/AcGlu_kinase"/>
</dbReference>
<dbReference type="GO" id="GO:0055129">
    <property type="term" value="P:L-proline biosynthetic process"/>
    <property type="evidence" value="ECO:0007669"/>
    <property type="project" value="UniProtKB-UniRule"/>
</dbReference>
<dbReference type="Proteomes" id="UP000295689">
    <property type="component" value="Unassembled WGS sequence"/>
</dbReference>
<dbReference type="PANTHER" id="PTHR43654:SF1">
    <property type="entry name" value="ISOPENTENYL PHOSPHATE KINASE"/>
    <property type="match status" value="1"/>
</dbReference>
<dbReference type="GO" id="GO:0005524">
    <property type="term" value="F:ATP binding"/>
    <property type="evidence" value="ECO:0007669"/>
    <property type="project" value="UniProtKB-KW"/>
</dbReference>
<dbReference type="Pfam" id="PF00696">
    <property type="entry name" value="AA_kinase"/>
    <property type="match status" value="1"/>
</dbReference>
<dbReference type="InterPro" id="IPR041739">
    <property type="entry name" value="G5K_ProB"/>
</dbReference>
<feature type="binding site" evidence="8">
    <location>
        <position position="49"/>
    </location>
    <ligand>
        <name>substrate</name>
    </ligand>
</feature>
<dbReference type="Pfam" id="PF01472">
    <property type="entry name" value="PUA"/>
    <property type="match status" value="1"/>
</dbReference>
<comment type="catalytic activity">
    <reaction evidence="8">
        <text>L-glutamate + ATP = L-glutamyl 5-phosphate + ADP</text>
        <dbReference type="Rhea" id="RHEA:14877"/>
        <dbReference type="ChEBI" id="CHEBI:29985"/>
        <dbReference type="ChEBI" id="CHEBI:30616"/>
        <dbReference type="ChEBI" id="CHEBI:58274"/>
        <dbReference type="ChEBI" id="CHEBI:456216"/>
        <dbReference type="EC" id="2.7.2.11"/>
    </reaction>
</comment>
<keyword evidence="6 8" id="KW-0418">Kinase</keyword>
<dbReference type="InterPro" id="IPR011529">
    <property type="entry name" value="Glu_5kinase"/>
</dbReference>
<name>A0A4V2RE31_9BACI</name>
<dbReference type="EC" id="2.7.2.11" evidence="8"/>
<evidence type="ECO:0000256" key="4">
    <source>
        <dbReference type="ARBA" id="ARBA00022679"/>
    </source>
</evidence>
<protein>
    <recommendedName>
        <fullName evidence="8">Glutamate 5-kinase</fullName>
        <ecNumber evidence="8">2.7.2.11</ecNumber>
    </recommendedName>
    <alternativeName>
        <fullName evidence="8">Gamma-glutamyl kinase</fullName>
        <shortName evidence="8">GK</shortName>
    </alternativeName>
</protein>
<comment type="subcellular location">
    <subcellularLocation>
        <location evidence="8">Cytoplasm</location>
    </subcellularLocation>
</comment>
<feature type="binding site" evidence="8">
    <location>
        <position position="136"/>
    </location>
    <ligand>
        <name>substrate</name>
    </ligand>
</feature>
<dbReference type="EMBL" id="SLVV01000002">
    <property type="protein sequence ID" value="TCN27140.1"/>
    <property type="molecule type" value="Genomic_DNA"/>
</dbReference>
<dbReference type="HAMAP" id="MF_00456">
    <property type="entry name" value="ProB"/>
    <property type="match status" value="1"/>
</dbReference>
<accession>A0A4V2RE31</accession>
<gene>
    <name evidence="8" type="primary">proB</name>
    <name evidence="10" type="ORF">EV146_10281</name>
</gene>
<proteinExistence type="inferred from homology"/>
<sequence>MEKKRIVVKIGSSSLTNERGEIDQEKFNDHVQAVAALRKEGHEVLLVSSGAVAAGFKQLGYPARPVTLMGKQAAAAVGQSLLIQSYIEKFSPFLISPAQILLTRTDFSNRERYQNAYATLMELLERKLLPIINENDTVSVEELTFGDNDMLSALVSGLIHADQLIILTDINGLYDSDPRTNPLAKRLDQIEKITDEMVGFAEGAGSKVGTGGMRSKLIAAKTALSLGVPVFIGHGKGTRKLVEILNGKGDGTYIRNHSLSSINTKRQWIAFHSEVSGAIFVDEGAEKAIVFNGKSLLPAGVFKIKGDFKKGDVVEVIGKSGLLGKGEVMYSSEELTGVIGKRSGSDNPLVEVIHRNKWVKV</sequence>
<keyword evidence="1 8" id="KW-0963">Cytoplasm</keyword>
<feature type="binding site" evidence="8">
    <location>
        <position position="9"/>
    </location>
    <ligand>
        <name>ATP</name>
        <dbReference type="ChEBI" id="CHEBI:30616"/>
    </ligand>
</feature>
<keyword evidence="3 8" id="KW-0641">Proline biosynthesis</keyword>
<dbReference type="PROSITE" id="PS00902">
    <property type="entry name" value="GLUTAMATE_5_KINASE"/>
    <property type="match status" value="1"/>
</dbReference>
<dbReference type="InterPro" id="IPR015947">
    <property type="entry name" value="PUA-like_sf"/>
</dbReference>
<dbReference type="SUPFAM" id="SSF88697">
    <property type="entry name" value="PUA domain-like"/>
    <property type="match status" value="1"/>
</dbReference>
<dbReference type="NCBIfam" id="TIGR01027">
    <property type="entry name" value="proB"/>
    <property type="match status" value="1"/>
</dbReference>
<dbReference type="SUPFAM" id="SSF53633">
    <property type="entry name" value="Carbamate kinase-like"/>
    <property type="match status" value="1"/>
</dbReference>
<dbReference type="Gene3D" id="2.30.130.10">
    <property type="entry name" value="PUA domain"/>
    <property type="match status" value="1"/>
</dbReference>
<dbReference type="GO" id="GO:0003723">
    <property type="term" value="F:RNA binding"/>
    <property type="evidence" value="ECO:0007669"/>
    <property type="project" value="InterPro"/>
</dbReference>
<keyword evidence="5 8" id="KW-0547">Nucleotide-binding</keyword>
<dbReference type="InterPro" id="IPR002478">
    <property type="entry name" value="PUA"/>
</dbReference>
<comment type="pathway">
    <text evidence="8">Amino-acid biosynthesis; L-proline biosynthesis; L-glutamate 5-semialdehyde from L-glutamate: step 1/2.</text>
</comment>
<dbReference type="SMART" id="SM00359">
    <property type="entry name" value="PUA"/>
    <property type="match status" value="1"/>
</dbReference>
<dbReference type="PRINTS" id="PR00474">
    <property type="entry name" value="GLU5KINASE"/>
</dbReference>
<feature type="binding site" evidence="8">
    <location>
        <begin position="210"/>
        <end position="216"/>
    </location>
    <ligand>
        <name>ATP</name>
        <dbReference type="ChEBI" id="CHEBI:30616"/>
    </ligand>
</feature>
<dbReference type="GO" id="GO:0004349">
    <property type="term" value="F:glutamate 5-kinase activity"/>
    <property type="evidence" value="ECO:0007669"/>
    <property type="project" value="UniProtKB-UniRule"/>
</dbReference>
<dbReference type="InterPro" id="IPR001048">
    <property type="entry name" value="Asp/Glu/Uridylate_kinase"/>
</dbReference>
<organism evidence="10 11">
    <name type="scientific">Mesobacillus foraminis</name>
    <dbReference type="NCBI Taxonomy" id="279826"/>
    <lineage>
        <taxon>Bacteria</taxon>
        <taxon>Bacillati</taxon>
        <taxon>Bacillota</taxon>
        <taxon>Bacilli</taxon>
        <taxon>Bacillales</taxon>
        <taxon>Bacillaceae</taxon>
        <taxon>Mesobacillus</taxon>
    </lineage>
</organism>
<dbReference type="PROSITE" id="PS50890">
    <property type="entry name" value="PUA"/>
    <property type="match status" value="1"/>
</dbReference>
<dbReference type="PANTHER" id="PTHR43654">
    <property type="entry name" value="GLUTAMATE 5-KINASE"/>
    <property type="match status" value="1"/>
</dbReference>
<keyword evidence="7 8" id="KW-0067">ATP-binding</keyword>
<feature type="binding site" evidence="8">
    <location>
        <begin position="168"/>
        <end position="169"/>
    </location>
    <ligand>
        <name>ATP</name>
        <dbReference type="ChEBI" id="CHEBI:30616"/>
    </ligand>
</feature>
<dbReference type="GO" id="GO:0005829">
    <property type="term" value="C:cytosol"/>
    <property type="evidence" value="ECO:0007669"/>
    <property type="project" value="TreeGrafter"/>
</dbReference>
<dbReference type="FunFam" id="3.40.1160.10:FF:000018">
    <property type="entry name" value="Glutamate 5-kinase"/>
    <property type="match status" value="1"/>
</dbReference>
<evidence type="ECO:0000259" key="9">
    <source>
        <dbReference type="SMART" id="SM00359"/>
    </source>
</evidence>
<dbReference type="RefSeq" id="WP_132001669.1">
    <property type="nucleotide sequence ID" value="NZ_JABUHM010000001.1"/>
</dbReference>
<dbReference type="AlphaFoldDB" id="A0A4V2RE31"/>
<evidence type="ECO:0000256" key="2">
    <source>
        <dbReference type="ARBA" id="ARBA00022605"/>
    </source>
</evidence>
<evidence type="ECO:0000256" key="3">
    <source>
        <dbReference type="ARBA" id="ARBA00022650"/>
    </source>
</evidence>
<dbReference type="UniPathway" id="UPA00098">
    <property type="reaction ID" value="UER00359"/>
</dbReference>
<evidence type="ECO:0000256" key="7">
    <source>
        <dbReference type="ARBA" id="ARBA00022840"/>
    </source>
</evidence>
<comment type="caution">
    <text evidence="10">The sequence shown here is derived from an EMBL/GenBank/DDBJ whole genome shotgun (WGS) entry which is preliminary data.</text>
</comment>
<dbReference type="InterPro" id="IPR005715">
    <property type="entry name" value="Glu_5kinase/COase_Synthase"/>
</dbReference>
<keyword evidence="2 8" id="KW-0028">Amino-acid biosynthesis</keyword>
<reference evidence="10 11" key="1">
    <citation type="journal article" date="2015" name="Stand. Genomic Sci.">
        <title>Genomic Encyclopedia of Bacterial and Archaeal Type Strains, Phase III: the genomes of soil and plant-associated and newly described type strains.</title>
        <authorList>
            <person name="Whitman W.B."/>
            <person name="Woyke T."/>
            <person name="Klenk H.P."/>
            <person name="Zhou Y."/>
            <person name="Lilburn T.G."/>
            <person name="Beck B.J."/>
            <person name="De Vos P."/>
            <person name="Vandamme P."/>
            <person name="Eisen J.A."/>
            <person name="Garrity G."/>
            <person name="Hugenholtz P."/>
            <person name="Kyrpides N.C."/>
        </authorList>
    </citation>
    <scope>NUCLEOTIDE SEQUENCE [LARGE SCALE GENOMIC DNA]</scope>
    <source>
        <strain evidence="10 11">CV53</strain>
    </source>
</reference>
<dbReference type="PIRSF" id="PIRSF000729">
    <property type="entry name" value="GK"/>
    <property type="match status" value="1"/>
</dbReference>
<dbReference type="CDD" id="cd21157">
    <property type="entry name" value="PUA_G5K"/>
    <property type="match status" value="1"/>
</dbReference>
<feature type="binding site" evidence="8">
    <location>
        <position position="148"/>
    </location>
    <ligand>
        <name>substrate</name>
    </ligand>
</feature>
<evidence type="ECO:0000256" key="1">
    <source>
        <dbReference type="ARBA" id="ARBA00022490"/>
    </source>
</evidence>
<evidence type="ECO:0000256" key="5">
    <source>
        <dbReference type="ARBA" id="ARBA00022741"/>
    </source>
</evidence>
<evidence type="ECO:0000313" key="11">
    <source>
        <dbReference type="Proteomes" id="UP000295689"/>
    </source>
</evidence>
<feature type="domain" description="PUA" evidence="9">
    <location>
        <begin position="277"/>
        <end position="357"/>
    </location>
</feature>
<dbReference type="CDD" id="cd04242">
    <property type="entry name" value="AAK_G5K_ProB"/>
    <property type="match status" value="1"/>
</dbReference>
<keyword evidence="4 8" id="KW-0808">Transferase</keyword>
<dbReference type="Gene3D" id="3.40.1160.10">
    <property type="entry name" value="Acetylglutamate kinase-like"/>
    <property type="match status" value="1"/>
</dbReference>
<evidence type="ECO:0000256" key="6">
    <source>
        <dbReference type="ARBA" id="ARBA00022777"/>
    </source>
</evidence>
<dbReference type="InterPro" id="IPR036393">
    <property type="entry name" value="AceGlu_kinase-like_sf"/>
</dbReference>
<keyword evidence="11" id="KW-1185">Reference proteome</keyword>
<evidence type="ECO:0000313" key="10">
    <source>
        <dbReference type="EMBL" id="TCN27140.1"/>
    </source>
</evidence>
<dbReference type="InterPro" id="IPR036974">
    <property type="entry name" value="PUA_sf"/>
</dbReference>
<comment type="function">
    <text evidence="8">Catalyzes the transfer of a phosphate group to glutamate to form L-glutamate 5-phosphate.</text>
</comment>
<comment type="similarity">
    <text evidence="8">Belongs to the glutamate 5-kinase family.</text>
</comment>
<evidence type="ECO:0000256" key="8">
    <source>
        <dbReference type="HAMAP-Rule" id="MF_00456"/>
    </source>
</evidence>
<dbReference type="InterPro" id="IPR019797">
    <property type="entry name" value="Glutamate_5-kinase_CS"/>
</dbReference>